<accession>A0A1H7U0G5</accession>
<proteinExistence type="predicted"/>
<reference evidence="3" key="1">
    <citation type="submission" date="2016-10" db="EMBL/GenBank/DDBJ databases">
        <authorList>
            <person name="Varghese N."/>
            <person name="Submissions S."/>
        </authorList>
    </citation>
    <scope>NUCLEOTIDE SEQUENCE [LARGE SCALE GENOMIC DNA]</scope>
    <source>
        <strain evidence="3">Jip14</strain>
    </source>
</reference>
<dbReference type="RefSeq" id="WP_090609043.1">
    <property type="nucleotide sequence ID" value="NZ_FNZR01000013.1"/>
</dbReference>
<name>A0A1H7U0G5_9SPHI</name>
<evidence type="ECO:0000256" key="1">
    <source>
        <dbReference type="SAM" id="SignalP"/>
    </source>
</evidence>
<dbReference type="Proteomes" id="UP000198916">
    <property type="component" value="Unassembled WGS sequence"/>
</dbReference>
<dbReference type="EMBL" id="FNZR01000013">
    <property type="protein sequence ID" value="SEL90560.1"/>
    <property type="molecule type" value="Genomic_DNA"/>
</dbReference>
<sequence length="185" mass="20036">MNFKHISWVVASLLVVGLSSCSRHAGEEVSRNKLYSNATDVDAEGFTFFKSVYTKAVFETQLAEYVQSAPASPAAKELAGNVVATYEEAIPELENLATAFYVILPDPGAPVFAVPHHFTTDSLGSFNSEAYIAHVQHEQGAILEQLGRAERNTVKPLRAYAHEKLPAVEELFALAGGEADHGAHH</sequence>
<dbReference type="OrthoDB" id="708090at2"/>
<dbReference type="PROSITE" id="PS51257">
    <property type="entry name" value="PROKAR_LIPOPROTEIN"/>
    <property type="match status" value="1"/>
</dbReference>
<dbReference type="STRING" id="332977.SAMN05421740_11326"/>
<protein>
    <recommendedName>
        <fullName evidence="4">DUF4142 domain-containing protein</fullName>
    </recommendedName>
</protein>
<feature type="chain" id="PRO_5011462880" description="DUF4142 domain-containing protein" evidence="1">
    <location>
        <begin position="26"/>
        <end position="185"/>
    </location>
</feature>
<organism evidence="2 3">
    <name type="scientific">Parapedobacter koreensis</name>
    <dbReference type="NCBI Taxonomy" id="332977"/>
    <lineage>
        <taxon>Bacteria</taxon>
        <taxon>Pseudomonadati</taxon>
        <taxon>Bacteroidota</taxon>
        <taxon>Sphingobacteriia</taxon>
        <taxon>Sphingobacteriales</taxon>
        <taxon>Sphingobacteriaceae</taxon>
        <taxon>Parapedobacter</taxon>
    </lineage>
</organism>
<evidence type="ECO:0000313" key="2">
    <source>
        <dbReference type="EMBL" id="SEL90560.1"/>
    </source>
</evidence>
<evidence type="ECO:0000313" key="3">
    <source>
        <dbReference type="Proteomes" id="UP000198916"/>
    </source>
</evidence>
<dbReference type="AlphaFoldDB" id="A0A1H7U0G5"/>
<evidence type="ECO:0008006" key="4">
    <source>
        <dbReference type="Google" id="ProtNLM"/>
    </source>
</evidence>
<keyword evidence="1" id="KW-0732">Signal</keyword>
<keyword evidence="3" id="KW-1185">Reference proteome</keyword>
<feature type="signal peptide" evidence="1">
    <location>
        <begin position="1"/>
        <end position="25"/>
    </location>
</feature>
<gene>
    <name evidence="2" type="ORF">SAMN05421740_11326</name>
</gene>